<sequence>MTDDSNAKIVKQCGAHFMIVCGRSKEKKEPLTDSSCFVTIIIIIITMPRGRSAISVLSDSSDLDFDGIAETEMEKLQRQFRITEGDRQAYSIQSQEIIRKQRQEISKLREEQDELLRTLHVLESQSRRSSETQETETIQTLLEQQNMQEDQLEKEKQTQTQLEQEIMNVEKKLVEARREDITTSQSHTSQTRHTQKAIRTLENKLDRALIRFNEQLTKNSQLREELETLRMERVRFQQLQRRLEKVLQDVRKDIGEVINMSTTAYEARVEAQTKMTMMKEKEMKDLAQYSSDVKELERVIAHEHRLKEFMSTKSNERNALDEAQEISRRNEMKEQRKADAGEEKCETLEEVFHRIQTVTGEENLEKLVTKFIEVEDRNFALFNYVNEQNTEADRLREEIHQIKEEMEQLRMKGLQQEEENQLALKQVKDLQQECEIQAQQYEAQAEDISKTLDQIKTGIDSVFSKMDCDRALMDDMLGSSSGIRDSNIMTYLSLVEQRTSELLTIQAFIKSKDLEKNYDLKEVAQFLLGQKADVQKQALMVQPHITRHDYEAEDSSLTDEEDRPLTHHELHRHIMMSSVLHKDESLRVGGGKDVKTPKTSTFSSSRQRSLED</sequence>
<dbReference type="Proteomes" id="UP000000437">
    <property type="component" value="Chromosome 11"/>
</dbReference>
<dbReference type="RefSeq" id="XP_073771939.1">
    <property type="nucleotide sequence ID" value="XM_073915838.1"/>
</dbReference>
<protein>
    <submittedName>
        <fullName evidence="2">Coiled-coil domain-containing protein 114 isoform X1</fullName>
    </submittedName>
</protein>
<evidence type="ECO:0000313" key="1">
    <source>
        <dbReference type="Proteomes" id="UP000000437"/>
    </source>
</evidence>
<proteinExistence type="predicted"/>
<name>A0AC58GQE6_DANRE</name>
<organism evidence="1 2">
    <name type="scientific">Danio rerio</name>
    <name type="common">Zebrafish</name>
    <name type="synonym">Brachydanio rerio</name>
    <dbReference type="NCBI Taxonomy" id="7955"/>
    <lineage>
        <taxon>Eukaryota</taxon>
        <taxon>Metazoa</taxon>
        <taxon>Chordata</taxon>
        <taxon>Craniata</taxon>
        <taxon>Vertebrata</taxon>
        <taxon>Euteleostomi</taxon>
        <taxon>Actinopterygii</taxon>
        <taxon>Neopterygii</taxon>
        <taxon>Teleostei</taxon>
        <taxon>Ostariophysi</taxon>
        <taxon>Cypriniformes</taxon>
        <taxon>Danionidae</taxon>
        <taxon>Danioninae</taxon>
        <taxon>Danio</taxon>
    </lineage>
</organism>
<reference evidence="2" key="1">
    <citation type="submission" date="2025-08" db="UniProtKB">
        <authorList>
            <consortium name="RefSeq"/>
        </authorList>
    </citation>
    <scope>IDENTIFICATION</scope>
    <source>
        <strain evidence="2">Tuebingen</strain>
        <tissue evidence="2">Fibroblasts and whole tissue</tissue>
    </source>
</reference>
<evidence type="ECO:0000313" key="2">
    <source>
        <dbReference type="RefSeq" id="XP_073771939.1"/>
    </source>
</evidence>
<accession>A0AC58GQE6</accession>
<keyword evidence="1" id="KW-1185">Reference proteome</keyword>
<gene>
    <name evidence="2" type="primary">odad1</name>
    <name evidence="2" type="synonym">ccdc114</name>
    <name evidence="2" type="synonym">zgc:101737</name>
</gene>